<evidence type="ECO:0000313" key="2">
    <source>
        <dbReference type="Proteomes" id="UP001211065"/>
    </source>
</evidence>
<evidence type="ECO:0000313" key="1">
    <source>
        <dbReference type="EMBL" id="KAJ3213706.1"/>
    </source>
</evidence>
<comment type="caution">
    <text evidence="1">The sequence shown here is derived from an EMBL/GenBank/DDBJ whole genome shotgun (WGS) entry which is preliminary data.</text>
</comment>
<dbReference type="AlphaFoldDB" id="A0AAD5TWZ1"/>
<accession>A0AAD5TWZ1</accession>
<gene>
    <name evidence="1" type="ORF">HK099_007223</name>
</gene>
<sequence length="226" mass="25696">MTKETPSWLREPANDHATSHQPLPVKLFVYDCGTSNIWGFPFMSLIDDSKFNGYGSFYLECRNNGAIVENSQASTSAAEAELILYHDKRKVVKIQQIGGKNSGFKIKNLVFGDVNFGNESFISRSNMGTRNADVFYSKTEFNDFTREELNKRFWWEKKSIVSGKLTLVCSNGVIEKVLAIFRRGGIDKVERLGELIIEYEGIQYINLIIATLFTILFREKIDAHIG</sequence>
<keyword evidence="2" id="KW-1185">Reference proteome</keyword>
<organism evidence="1 2">
    <name type="scientific">Clydaea vesicula</name>
    <dbReference type="NCBI Taxonomy" id="447962"/>
    <lineage>
        <taxon>Eukaryota</taxon>
        <taxon>Fungi</taxon>
        <taxon>Fungi incertae sedis</taxon>
        <taxon>Chytridiomycota</taxon>
        <taxon>Chytridiomycota incertae sedis</taxon>
        <taxon>Chytridiomycetes</taxon>
        <taxon>Lobulomycetales</taxon>
        <taxon>Lobulomycetaceae</taxon>
        <taxon>Clydaea</taxon>
    </lineage>
</organism>
<proteinExistence type="predicted"/>
<dbReference type="EMBL" id="JADGJW010000683">
    <property type="protein sequence ID" value="KAJ3213706.1"/>
    <property type="molecule type" value="Genomic_DNA"/>
</dbReference>
<reference evidence="1" key="1">
    <citation type="submission" date="2020-05" db="EMBL/GenBank/DDBJ databases">
        <title>Phylogenomic resolution of chytrid fungi.</title>
        <authorList>
            <person name="Stajich J.E."/>
            <person name="Amses K."/>
            <person name="Simmons R."/>
            <person name="Seto K."/>
            <person name="Myers J."/>
            <person name="Bonds A."/>
            <person name="Quandt C.A."/>
            <person name="Barry K."/>
            <person name="Liu P."/>
            <person name="Grigoriev I."/>
            <person name="Longcore J.E."/>
            <person name="James T.Y."/>
        </authorList>
    </citation>
    <scope>NUCLEOTIDE SEQUENCE</scope>
    <source>
        <strain evidence="1">JEL0476</strain>
    </source>
</reference>
<protein>
    <submittedName>
        <fullName evidence="1">Uncharacterized protein</fullName>
    </submittedName>
</protein>
<name>A0AAD5TWZ1_9FUNG</name>
<dbReference type="Proteomes" id="UP001211065">
    <property type="component" value="Unassembled WGS sequence"/>
</dbReference>